<dbReference type="OrthoDB" id="9772911at2"/>
<dbReference type="FunFam" id="1.10.8.350:FF:000001">
    <property type="entry name" value="Lytic murein transglycosylase B"/>
    <property type="match status" value="1"/>
</dbReference>
<dbReference type="RefSeq" id="WP_122230810.1">
    <property type="nucleotide sequence ID" value="NZ_RDQO01000005.1"/>
</dbReference>
<reference evidence="4 5" key="1">
    <citation type="submission" date="2018-10" db="EMBL/GenBank/DDBJ databases">
        <title>Draft genome of Cortibacter populi DSM10536.</title>
        <authorList>
            <person name="Bernier A.-M."/>
            <person name="Bernard K."/>
        </authorList>
    </citation>
    <scope>NUCLEOTIDE SEQUENCE [LARGE SCALE GENOMIC DNA]</scope>
    <source>
        <strain evidence="4 5">DSM 105136</strain>
    </source>
</reference>
<dbReference type="NCBIfam" id="TIGR02282">
    <property type="entry name" value="MltB"/>
    <property type="match status" value="1"/>
</dbReference>
<comment type="caution">
    <text evidence="4">The sequence shown here is derived from an EMBL/GenBank/DDBJ whole genome shotgun (WGS) entry which is preliminary data.</text>
</comment>
<keyword evidence="5" id="KW-1185">Reference proteome</keyword>
<feature type="active site" evidence="1">
    <location>
        <position position="192"/>
    </location>
</feature>
<dbReference type="SUPFAM" id="SSF53955">
    <property type="entry name" value="Lysozyme-like"/>
    <property type="match status" value="1"/>
</dbReference>
<sequence length="423" mass="45416">MTLRPRPCPAPTPLLQRPGPALRRWWLRLTLACWAGATGLGLQAQGSAPPQPAAPTAPGTPATPVAPGVPVPSASDNGDATEDVQLTAASPWQNQLHAFAGSLAGDPTLSANWVETVLSQAQHNSRVKRLMTPAPNATTTVRDWQAYQRRLVTPARIDAGALFWRTHQSTLRAVEAQWGVPASVIIGIIGIETFYGQNTGNIRVLDALATLAFDFPATHPRASERARYFRRELEQFLRLCQANGLDPLALRGSFAGAMGIPQFMPSSWLLYGQDYDGNGSSHLIDSPADAIASVANYLSAHGWKSGKPAYFDVDLHEADATSLAILLGPDILPTFEQAALRQFGAQLLPVETHYGGLLALVELKNGTAAPQYVLGTENFYAITRYNQSSYYAMAVLQLGEAVERKMQLQSALPPSPPTAPAAP</sequence>
<feature type="compositionally biased region" description="Low complexity" evidence="2">
    <location>
        <begin position="56"/>
        <end position="75"/>
    </location>
</feature>
<evidence type="ECO:0000313" key="4">
    <source>
        <dbReference type="EMBL" id="RMX04130.1"/>
    </source>
</evidence>
<proteinExistence type="predicted"/>
<dbReference type="InterPro" id="IPR023346">
    <property type="entry name" value="Lysozyme-like_dom_sf"/>
</dbReference>
<dbReference type="GO" id="GO:0009253">
    <property type="term" value="P:peptidoglycan catabolic process"/>
    <property type="evidence" value="ECO:0007669"/>
    <property type="project" value="TreeGrafter"/>
</dbReference>
<dbReference type="AlphaFoldDB" id="A0A3M6QM32"/>
<gene>
    <name evidence="4" type="primary">mltB</name>
    <name evidence="4" type="ORF">D8I35_15040</name>
</gene>
<feature type="domain" description="Transglycosylase SLT" evidence="3">
    <location>
        <begin position="103"/>
        <end position="399"/>
    </location>
</feature>
<evidence type="ECO:0000259" key="3">
    <source>
        <dbReference type="Pfam" id="PF13406"/>
    </source>
</evidence>
<dbReference type="Pfam" id="PF13406">
    <property type="entry name" value="SLT_2"/>
    <property type="match status" value="1"/>
</dbReference>
<dbReference type="Proteomes" id="UP000278006">
    <property type="component" value="Unassembled WGS sequence"/>
</dbReference>
<dbReference type="InterPro" id="IPR031304">
    <property type="entry name" value="SLT_2"/>
</dbReference>
<dbReference type="GO" id="GO:0008933">
    <property type="term" value="F:peptidoglycan lytic transglycosylase activity"/>
    <property type="evidence" value="ECO:0007669"/>
    <property type="project" value="TreeGrafter"/>
</dbReference>
<dbReference type="InterPro" id="IPR043426">
    <property type="entry name" value="MltB-like"/>
</dbReference>
<evidence type="ECO:0000256" key="1">
    <source>
        <dbReference type="PIRSR" id="PIRSR611757-1"/>
    </source>
</evidence>
<dbReference type="EMBL" id="RDQO01000005">
    <property type="protein sequence ID" value="RMX04130.1"/>
    <property type="molecule type" value="Genomic_DNA"/>
</dbReference>
<dbReference type="InterPro" id="IPR011757">
    <property type="entry name" value="Lytic_transglycosylase_MltB"/>
</dbReference>
<evidence type="ECO:0000313" key="5">
    <source>
        <dbReference type="Proteomes" id="UP000278006"/>
    </source>
</evidence>
<protein>
    <submittedName>
        <fullName evidence="4">Lytic murein transglycosylase B</fullName>
    </submittedName>
</protein>
<dbReference type="PANTHER" id="PTHR30163:SF9">
    <property type="entry name" value="MEMBRANE-BOUND LYTIC MUREIN TRANSGLYCOSYLASE B"/>
    <property type="match status" value="1"/>
</dbReference>
<dbReference type="CDD" id="cd13399">
    <property type="entry name" value="Slt35-like"/>
    <property type="match status" value="1"/>
</dbReference>
<dbReference type="Gene3D" id="1.10.530.10">
    <property type="match status" value="1"/>
</dbReference>
<organism evidence="4 5">
    <name type="scientific">Corticibacter populi</name>
    <dbReference type="NCBI Taxonomy" id="1550736"/>
    <lineage>
        <taxon>Bacteria</taxon>
        <taxon>Pseudomonadati</taxon>
        <taxon>Pseudomonadota</taxon>
        <taxon>Betaproteobacteria</taxon>
        <taxon>Burkholderiales</taxon>
        <taxon>Comamonadaceae</taxon>
        <taxon>Corticibacter</taxon>
    </lineage>
</organism>
<evidence type="ECO:0000256" key="2">
    <source>
        <dbReference type="SAM" id="MobiDB-lite"/>
    </source>
</evidence>
<name>A0A3M6QM32_9BURK</name>
<dbReference type="PANTHER" id="PTHR30163">
    <property type="entry name" value="MEMBRANE-BOUND LYTIC MUREIN TRANSGLYCOSYLASE B"/>
    <property type="match status" value="1"/>
</dbReference>
<dbReference type="Gene3D" id="1.10.8.350">
    <property type="entry name" value="Bacterial muramidase"/>
    <property type="match status" value="1"/>
</dbReference>
<accession>A0A3M6QM32</accession>
<feature type="region of interest" description="Disordered" evidence="2">
    <location>
        <begin position="44"/>
        <end position="79"/>
    </location>
</feature>